<dbReference type="AlphaFoldDB" id="A0A833WG93"/>
<evidence type="ECO:0000313" key="1">
    <source>
        <dbReference type="EMBL" id="KAF4033245.1"/>
    </source>
</evidence>
<gene>
    <name evidence="1" type="ORF">GN244_ATG14833</name>
    <name evidence="2" type="ORF">GN958_ATG05050</name>
</gene>
<name>A0A833WG93_PHYIN</name>
<dbReference type="EMBL" id="WSZM01000433">
    <property type="protein sequence ID" value="KAF4033245.1"/>
    <property type="molecule type" value="Genomic_DNA"/>
</dbReference>
<dbReference type="EMBL" id="JAACNO010000693">
    <property type="protein sequence ID" value="KAF4145733.1"/>
    <property type="molecule type" value="Genomic_DNA"/>
</dbReference>
<sequence>MSESPANRAAIAIVSGIPVLIIFLREGEAAYKAVAMGSLRNLATISDDRKDIEHAIGSQNKALSTNSRLSIDGRLRAVQASLHPLLLKIGFGDTSKCRYPTVVESAQFLELVRHGNYSHIVNAVRALMNLLRRKPESKSAIVAARVIPQLFAVVRAGNGAQVVSAAKARSKLTDNDDTAKIISDEGDMAILVDLLGYDDDCGKEQAVLSLLDTAGKRKTEADVGGVPLLVALVGTPVRDSLQLGL</sequence>
<dbReference type="Proteomes" id="UP000704712">
    <property type="component" value="Unassembled WGS sequence"/>
</dbReference>
<dbReference type="SUPFAM" id="SSF48371">
    <property type="entry name" value="ARM repeat"/>
    <property type="match status" value="1"/>
</dbReference>
<keyword evidence="3" id="KW-1185">Reference proteome</keyword>
<dbReference type="Proteomes" id="UP000602510">
    <property type="component" value="Unassembled WGS sequence"/>
</dbReference>
<dbReference type="InterPro" id="IPR016024">
    <property type="entry name" value="ARM-type_fold"/>
</dbReference>
<dbReference type="PANTHER" id="PTHR23315">
    <property type="entry name" value="U BOX DOMAIN-CONTAINING"/>
    <property type="match status" value="1"/>
</dbReference>
<proteinExistence type="predicted"/>
<evidence type="ECO:0000313" key="2">
    <source>
        <dbReference type="EMBL" id="KAF4145733.1"/>
    </source>
</evidence>
<comment type="caution">
    <text evidence="1">The sequence shown here is derived from an EMBL/GenBank/DDBJ whole genome shotgun (WGS) entry which is preliminary data.</text>
</comment>
<dbReference type="InterPro" id="IPR011989">
    <property type="entry name" value="ARM-like"/>
</dbReference>
<dbReference type="PANTHER" id="PTHR23315:SF7">
    <property type="entry name" value="U-BOX DOMAIN-CONTAINING PROTEIN 4"/>
    <property type="match status" value="1"/>
</dbReference>
<organism evidence="1 3">
    <name type="scientific">Phytophthora infestans</name>
    <name type="common">Potato late blight agent</name>
    <name type="synonym">Botrytis infestans</name>
    <dbReference type="NCBI Taxonomy" id="4787"/>
    <lineage>
        <taxon>Eukaryota</taxon>
        <taxon>Sar</taxon>
        <taxon>Stramenopiles</taxon>
        <taxon>Oomycota</taxon>
        <taxon>Peronosporomycetes</taxon>
        <taxon>Peronosporales</taxon>
        <taxon>Peronosporaceae</taxon>
        <taxon>Phytophthora</taxon>
    </lineage>
</organism>
<evidence type="ECO:0000313" key="3">
    <source>
        <dbReference type="Proteomes" id="UP000602510"/>
    </source>
</evidence>
<accession>A0A833WG93</accession>
<reference evidence="1" key="1">
    <citation type="submission" date="2020-04" db="EMBL/GenBank/DDBJ databases">
        <title>Hybrid Assembly of Korean Phytophthora infestans isolates.</title>
        <authorList>
            <person name="Prokchorchik M."/>
            <person name="Lee Y."/>
            <person name="Seo J."/>
            <person name="Cho J.-H."/>
            <person name="Park Y.-E."/>
            <person name="Jang D.-C."/>
            <person name="Im J.-S."/>
            <person name="Choi J.-G."/>
            <person name="Park H.-J."/>
            <person name="Lee G.-B."/>
            <person name="Lee Y.-G."/>
            <person name="Hong S.-Y."/>
            <person name="Cho K."/>
            <person name="Sohn K.H."/>
        </authorList>
    </citation>
    <scope>NUCLEOTIDE SEQUENCE</scope>
    <source>
        <strain evidence="1">KR_1_A1</strain>
        <strain evidence="2">KR_2_A2</strain>
    </source>
</reference>
<dbReference type="Gene3D" id="1.25.10.10">
    <property type="entry name" value="Leucine-rich Repeat Variant"/>
    <property type="match status" value="1"/>
</dbReference>
<protein>
    <submittedName>
        <fullName evidence="1">Uncharacterized protein</fullName>
    </submittedName>
</protein>